<organism evidence="7 8">
    <name type="scientific">Niabella pedocola</name>
    <dbReference type="NCBI Taxonomy" id="1752077"/>
    <lineage>
        <taxon>Bacteria</taxon>
        <taxon>Pseudomonadati</taxon>
        <taxon>Bacteroidota</taxon>
        <taxon>Chitinophagia</taxon>
        <taxon>Chitinophagales</taxon>
        <taxon>Chitinophagaceae</taxon>
        <taxon>Niabella</taxon>
    </lineage>
</organism>
<evidence type="ECO:0000256" key="2">
    <source>
        <dbReference type="ARBA" id="ARBA00022475"/>
    </source>
</evidence>
<proteinExistence type="predicted"/>
<dbReference type="InterPro" id="IPR050833">
    <property type="entry name" value="Poly_Biosynth_Transport"/>
</dbReference>
<dbReference type="EMBL" id="JAJNEC010000007">
    <property type="protein sequence ID" value="MCD2425450.1"/>
    <property type="molecule type" value="Genomic_DNA"/>
</dbReference>
<gene>
    <name evidence="7" type="ORF">LQ567_21885</name>
</gene>
<comment type="caution">
    <text evidence="7">The sequence shown here is derived from an EMBL/GenBank/DDBJ whole genome shotgun (WGS) entry which is preliminary data.</text>
</comment>
<dbReference type="Pfam" id="PF01554">
    <property type="entry name" value="MatE"/>
    <property type="match status" value="1"/>
</dbReference>
<feature type="transmembrane region" description="Helical" evidence="6">
    <location>
        <begin position="365"/>
        <end position="384"/>
    </location>
</feature>
<feature type="transmembrane region" description="Helical" evidence="6">
    <location>
        <begin position="73"/>
        <end position="101"/>
    </location>
</feature>
<keyword evidence="2" id="KW-1003">Cell membrane</keyword>
<reference evidence="7 8" key="1">
    <citation type="submission" date="2021-11" db="EMBL/GenBank/DDBJ databases">
        <title>Genomic of Niabella pedocola.</title>
        <authorList>
            <person name="Wu T."/>
        </authorList>
    </citation>
    <scope>NUCLEOTIDE SEQUENCE [LARGE SCALE GENOMIC DNA]</scope>
    <source>
        <strain evidence="7 8">JCM 31011</strain>
    </source>
</reference>
<evidence type="ECO:0000256" key="1">
    <source>
        <dbReference type="ARBA" id="ARBA00004651"/>
    </source>
</evidence>
<keyword evidence="4 6" id="KW-1133">Transmembrane helix</keyword>
<keyword evidence="5 6" id="KW-0472">Membrane</keyword>
<dbReference type="PANTHER" id="PTHR30250">
    <property type="entry name" value="PST FAMILY PREDICTED COLANIC ACID TRANSPORTER"/>
    <property type="match status" value="1"/>
</dbReference>
<name>A0ABS8PWM0_9BACT</name>
<evidence type="ECO:0000256" key="3">
    <source>
        <dbReference type="ARBA" id="ARBA00022692"/>
    </source>
</evidence>
<keyword evidence="3 6" id="KW-0812">Transmembrane</keyword>
<feature type="transmembrane region" description="Helical" evidence="6">
    <location>
        <begin position="334"/>
        <end position="353"/>
    </location>
</feature>
<feature type="transmembrane region" description="Helical" evidence="6">
    <location>
        <begin position="390"/>
        <end position="411"/>
    </location>
</feature>
<comment type="subcellular location">
    <subcellularLocation>
        <location evidence="1">Cell membrane</location>
        <topology evidence="1">Multi-pass membrane protein</topology>
    </subcellularLocation>
</comment>
<keyword evidence="8" id="KW-1185">Reference proteome</keyword>
<feature type="transmembrane region" description="Helical" evidence="6">
    <location>
        <begin position="423"/>
        <end position="445"/>
    </location>
</feature>
<feature type="transmembrane region" description="Helical" evidence="6">
    <location>
        <begin position="7"/>
        <end position="25"/>
    </location>
</feature>
<evidence type="ECO:0000313" key="7">
    <source>
        <dbReference type="EMBL" id="MCD2425450.1"/>
    </source>
</evidence>
<dbReference type="PANTHER" id="PTHR30250:SF26">
    <property type="entry name" value="PSMA PROTEIN"/>
    <property type="match status" value="1"/>
</dbReference>
<feature type="transmembrane region" description="Helical" evidence="6">
    <location>
        <begin position="294"/>
        <end position="314"/>
    </location>
</feature>
<evidence type="ECO:0000313" key="8">
    <source>
        <dbReference type="Proteomes" id="UP001199816"/>
    </source>
</evidence>
<feature type="transmembrane region" description="Helical" evidence="6">
    <location>
        <begin position="173"/>
        <end position="193"/>
    </location>
</feature>
<evidence type="ECO:0000256" key="6">
    <source>
        <dbReference type="SAM" id="Phobius"/>
    </source>
</evidence>
<accession>A0ABS8PWM0</accession>
<dbReference type="RefSeq" id="WP_231007943.1">
    <property type="nucleotide sequence ID" value="NZ_JAJNEC010000007.1"/>
</dbReference>
<feature type="transmembrane region" description="Helical" evidence="6">
    <location>
        <begin position="31"/>
        <end position="52"/>
    </location>
</feature>
<evidence type="ECO:0000256" key="4">
    <source>
        <dbReference type="ARBA" id="ARBA00022989"/>
    </source>
</evidence>
<evidence type="ECO:0000256" key="5">
    <source>
        <dbReference type="ARBA" id="ARBA00023136"/>
    </source>
</evidence>
<protein>
    <recommendedName>
        <fullName evidence="9">Polysaccharide biosynthesis protein</fullName>
    </recommendedName>
</protein>
<feature type="transmembrane region" description="Helical" evidence="6">
    <location>
        <begin position="113"/>
        <end position="134"/>
    </location>
</feature>
<evidence type="ECO:0008006" key="9">
    <source>
        <dbReference type="Google" id="ProtNLM"/>
    </source>
</evidence>
<dbReference type="Proteomes" id="UP001199816">
    <property type="component" value="Unassembled WGS sequence"/>
</dbReference>
<feature type="transmembrane region" description="Helical" evidence="6">
    <location>
        <begin position="451"/>
        <end position="475"/>
    </location>
</feature>
<sequence>MLYIRQVLVLLIGLYTVRVVLNTLGVEDYGIFNVVGGIVSFFSFLSGSMASATQRFFSFSLGKENGTEELQKIFSINILIYGGIALLALVLLESVGLWFVYHKLNVPPERFDAALWVFHASCFAFVITILSAPLNAIIIAHEDMRVYAYVSIFEVFLKLGIVYVLLAVPYDKLKVYGCLTLLSVLVVGMIYFIHCFRSYAACRIRGIYYNRALLSNILGFTGWTVFGQVSTVARQEAVTILLNQMFNPVTVAARSIALNICNQVSVFSNSFNTSLYPPIIKSYSRGDKNEMYRFVFKGSKITFLLFWIFALPMFMEMDVLLNLWLKNPPPEAVLFTRLGLIEVLIMSVSLPIATAARAPGKMKTYELVLGLIQFLIFFLDWLALHWGYPAYSIYLVAALVNVLMFLVRLYLVQTLTGLNFGAFVKQVLLPILFVVLLSASLSYGISGLVPAGIPGAFLSGMVCVGCAFLFMWIVGWNKEERLQFKTFIVSKLPKYRA</sequence>
<feature type="transmembrane region" description="Helical" evidence="6">
    <location>
        <begin position="146"/>
        <end position="167"/>
    </location>
</feature>
<dbReference type="InterPro" id="IPR002528">
    <property type="entry name" value="MATE_fam"/>
</dbReference>